<accession>A0A1X0A1M1</accession>
<keyword evidence="1" id="KW-0812">Transmembrane</keyword>
<evidence type="ECO:0000313" key="3">
    <source>
        <dbReference type="Proteomes" id="UP000192284"/>
    </source>
</evidence>
<protein>
    <submittedName>
        <fullName evidence="2">Uncharacterized protein</fullName>
    </submittedName>
</protein>
<reference evidence="2 3" key="1">
    <citation type="submission" date="2017-02" db="EMBL/GenBank/DDBJ databases">
        <title>The new phylogeny of genus Mycobacterium.</title>
        <authorList>
            <person name="Tortoli E."/>
            <person name="Trovato A."/>
            <person name="Cirillo D.M."/>
        </authorList>
    </citation>
    <scope>NUCLEOTIDE SEQUENCE [LARGE SCALE GENOMIC DNA]</scope>
    <source>
        <strain evidence="2 3">DSM 45057</strain>
    </source>
</reference>
<comment type="caution">
    <text evidence="2">The sequence shown here is derived from an EMBL/GenBank/DDBJ whole genome shotgun (WGS) entry which is preliminary data.</text>
</comment>
<dbReference type="EMBL" id="MVHE01000006">
    <property type="protein sequence ID" value="ORA23778.1"/>
    <property type="molecule type" value="Genomic_DNA"/>
</dbReference>
<evidence type="ECO:0000256" key="1">
    <source>
        <dbReference type="SAM" id="Phobius"/>
    </source>
</evidence>
<feature type="transmembrane region" description="Helical" evidence="1">
    <location>
        <begin position="23"/>
        <end position="40"/>
    </location>
</feature>
<dbReference type="OrthoDB" id="4753348at2"/>
<keyword evidence="1" id="KW-0472">Membrane</keyword>
<dbReference type="RefSeq" id="WP_083112162.1">
    <property type="nucleotide sequence ID" value="NZ_JACKTS010000016.1"/>
</dbReference>
<organism evidence="2 3">
    <name type="scientific">Mycobacterium angelicum</name>
    <dbReference type="NCBI Taxonomy" id="470074"/>
    <lineage>
        <taxon>Bacteria</taxon>
        <taxon>Bacillati</taxon>
        <taxon>Actinomycetota</taxon>
        <taxon>Actinomycetes</taxon>
        <taxon>Mycobacteriales</taxon>
        <taxon>Mycobacteriaceae</taxon>
        <taxon>Mycobacterium</taxon>
    </lineage>
</organism>
<dbReference type="AlphaFoldDB" id="A0A1X0A1M1"/>
<proteinExistence type="predicted"/>
<keyword evidence="3" id="KW-1185">Reference proteome</keyword>
<keyword evidence="1" id="KW-1133">Transmembrane helix</keyword>
<evidence type="ECO:0000313" key="2">
    <source>
        <dbReference type="EMBL" id="ORA23778.1"/>
    </source>
</evidence>
<gene>
    <name evidence="2" type="ORF">BST12_06335</name>
</gene>
<name>A0A1X0A1M1_MYCAN</name>
<dbReference type="Proteomes" id="UP000192284">
    <property type="component" value="Unassembled WGS sequence"/>
</dbReference>
<sequence length="69" mass="6968">MTGPALKSSEVLIAGVPWPRHKLYAIVAGFIALLLVGALTTSAAPAVLGGTAVAIVVAVAVRAVDYRRG</sequence>